<dbReference type="EMBL" id="JANTQA010000029">
    <property type="protein sequence ID" value="KAJ3441404.1"/>
    <property type="molecule type" value="Genomic_DNA"/>
</dbReference>
<feature type="transmembrane region" description="Helical" evidence="1">
    <location>
        <begin position="728"/>
        <end position="751"/>
    </location>
</feature>
<gene>
    <name evidence="2" type="ORF">M0812_13414</name>
</gene>
<evidence type="ECO:0000313" key="2">
    <source>
        <dbReference type="EMBL" id="KAJ3441404.1"/>
    </source>
</evidence>
<organism evidence="2 3">
    <name type="scientific">Anaeramoeba flamelloides</name>
    <dbReference type="NCBI Taxonomy" id="1746091"/>
    <lineage>
        <taxon>Eukaryota</taxon>
        <taxon>Metamonada</taxon>
        <taxon>Anaeramoebidae</taxon>
        <taxon>Anaeramoeba</taxon>
    </lineage>
</organism>
<reference evidence="2" key="1">
    <citation type="submission" date="2022-08" db="EMBL/GenBank/DDBJ databases">
        <title>Novel sulphate-reducing endosymbionts in the free-living metamonad Anaeramoeba.</title>
        <authorList>
            <person name="Jerlstrom-Hultqvist J."/>
            <person name="Cepicka I."/>
            <person name="Gallot-Lavallee L."/>
            <person name="Salas-Leiva D."/>
            <person name="Curtis B.A."/>
            <person name="Zahonova K."/>
            <person name="Pipaliya S."/>
            <person name="Dacks J."/>
            <person name="Roger A.J."/>
        </authorList>
    </citation>
    <scope>NUCLEOTIDE SEQUENCE</scope>
    <source>
        <strain evidence="2">Busselton2</strain>
    </source>
</reference>
<comment type="caution">
    <text evidence="2">The sequence shown here is derived from an EMBL/GenBank/DDBJ whole genome shotgun (WGS) entry which is preliminary data.</text>
</comment>
<keyword evidence="1" id="KW-1133">Transmembrane helix</keyword>
<dbReference type="GO" id="GO:0016301">
    <property type="term" value="F:kinase activity"/>
    <property type="evidence" value="ECO:0007669"/>
    <property type="project" value="UniProtKB-KW"/>
</dbReference>
<dbReference type="SUPFAM" id="SSF49899">
    <property type="entry name" value="Concanavalin A-like lectins/glucanases"/>
    <property type="match status" value="1"/>
</dbReference>
<sequence length="828" mass="93725">MWTFQNNSEKTITDFKNTLNGVLPDDGSSTRITDQHYTGIRFNKTENSFLSLKSKEWFTLPENFSFEIWLHTIGNLGTFAGMVSGNGRMNSYSCNDNNFMLNIDDYGTFNLRYLDSSGNCKVIQTSGIQSNSFYHIVLLHNQQDSLLYIKDTNQTLDTSFVLNIGSNWNPGYLTLGYTTSLIPGANEINSFVVYNNSLTVEQINGNFGTDGDPLLPIWYDQSYEIINQELVENETSIITFEPPIIYYDDYDNKNIELNIILNETSNVEYFDSNDNEINGSDGTIINLGGIYSFKLKPKMYVEQGVVYELNYFWKILDPNFEIHFNSNKRMANFSIKVTTSKPEIFDQDITIWKAVETCSSVIEMINSKYQISNVPDKWLNLQLVDISNSYGDIFLDENCQTVPLNVSSAIVVNGTEKDYYANVYMKTVNDSILVSSFDIQVHTEHELKSNVATVSVNWQNSLYLTWGDGFDSVKEGKIATVQVNWVDANPLNLDLEYYLILEDIEKVNVDTRMKGNLQVSNRNGINFLPLNIGDTINYNQDPEQNGYQFYLSSGENTYGEFQLTLKLVHNGISRLFKKNVNVSNTPNPMKFNWYSKLQNGKIQYLEDSGSVVNVNATDDIEFYIQSINIDYTPVTIKVVGKNLKFTLAIGNVVKSGEIQVSSEDVDTINPRFDPLKISFPKSKFESSKTLKLEISVWSDSDSTQIKGDCKLKIVGYDQLTKNGLSGGAIAGITISVIFVVILLQVLAVIWYRKKKNNSFKLINSEPNQKVTSENKVTNEYQSSSVSDLDSDSETNLRTKLLKSDNPQDDVSENQIIISSDTLNNESNI</sequence>
<keyword evidence="2" id="KW-0675">Receptor</keyword>
<keyword evidence="1" id="KW-0812">Transmembrane</keyword>
<evidence type="ECO:0000256" key="1">
    <source>
        <dbReference type="SAM" id="Phobius"/>
    </source>
</evidence>
<proteinExistence type="predicted"/>
<evidence type="ECO:0000313" key="3">
    <source>
        <dbReference type="Proteomes" id="UP001146793"/>
    </source>
</evidence>
<dbReference type="AlphaFoldDB" id="A0AAV7ZHJ6"/>
<keyword evidence="2" id="KW-0808">Transferase</keyword>
<dbReference type="Proteomes" id="UP001146793">
    <property type="component" value="Unassembled WGS sequence"/>
</dbReference>
<accession>A0AAV7ZHJ6</accession>
<protein>
    <submittedName>
        <fullName evidence="2">Chitin elicitor receptor kinase</fullName>
    </submittedName>
</protein>
<name>A0AAV7ZHJ6_9EUKA</name>
<keyword evidence="2" id="KW-0418">Kinase</keyword>
<dbReference type="InterPro" id="IPR013320">
    <property type="entry name" value="ConA-like_dom_sf"/>
</dbReference>
<keyword evidence="1" id="KW-0472">Membrane</keyword>